<reference evidence="3" key="5">
    <citation type="submission" date="2015-06" db="UniProtKB">
        <authorList>
            <consortium name="EnsemblFungi"/>
        </authorList>
    </citation>
    <scope>IDENTIFICATION</scope>
    <source>
        <strain evidence="3">ATCC 64411</strain>
    </source>
</reference>
<gene>
    <name evidence="2" type="ORF">MAPG_10959</name>
</gene>
<feature type="compositionally biased region" description="Basic and acidic residues" evidence="1">
    <location>
        <begin position="489"/>
        <end position="517"/>
    </location>
</feature>
<feature type="compositionally biased region" description="Low complexity" evidence="1">
    <location>
        <begin position="403"/>
        <end position="420"/>
    </location>
</feature>
<proteinExistence type="predicted"/>
<feature type="compositionally biased region" description="Low complexity" evidence="1">
    <location>
        <begin position="580"/>
        <end position="589"/>
    </location>
</feature>
<dbReference type="InterPro" id="IPR017956">
    <property type="entry name" value="AT_hook_DNA-bd_motif"/>
</dbReference>
<dbReference type="OMA" id="EMHIANA"/>
<keyword evidence="4" id="KW-1185">Reference proteome</keyword>
<organism evidence="3 4">
    <name type="scientific">Magnaporthiopsis poae (strain ATCC 64411 / 73-15)</name>
    <name type="common">Kentucky bluegrass fungus</name>
    <name type="synonym">Magnaporthe poae</name>
    <dbReference type="NCBI Taxonomy" id="644358"/>
    <lineage>
        <taxon>Eukaryota</taxon>
        <taxon>Fungi</taxon>
        <taxon>Dikarya</taxon>
        <taxon>Ascomycota</taxon>
        <taxon>Pezizomycotina</taxon>
        <taxon>Sordariomycetes</taxon>
        <taxon>Sordariomycetidae</taxon>
        <taxon>Magnaporthales</taxon>
        <taxon>Magnaporthaceae</taxon>
        <taxon>Magnaporthiopsis</taxon>
    </lineage>
</organism>
<evidence type="ECO:0000256" key="1">
    <source>
        <dbReference type="SAM" id="MobiDB-lite"/>
    </source>
</evidence>
<feature type="region of interest" description="Disordered" evidence="1">
    <location>
        <begin position="457"/>
        <end position="688"/>
    </location>
</feature>
<dbReference type="eggNOG" id="ENOG502SSPQ">
    <property type="taxonomic scope" value="Eukaryota"/>
</dbReference>
<evidence type="ECO:0000313" key="2">
    <source>
        <dbReference type="EMBL" id="KLU92012.1"/>
    </source>
</evidence>
<reference evidence="4" key="1">
    <citation type="submission" date="2010-05" db="EMBL/GenBank/DDBJ databases">
        <title>The genome sequence of Magnaporthe poae strain ATCC 64411.</title>
        <authorList>
            <person name="Ma L.-J."/>
            <person name="Dead R."/>
            <person name="Young S."/>
            <person name="Zeng Q."/>
            <person name="Koehrsen M."/>
            <person name="Alvarado L."/>
            <person name="Berlin A."/>
            <person name="Chapman S.B."/>
            <person name="Chen Z."/>
            <person name="Freedman E."/>
            <person name="Gellesch M."/>
            <person name="Goldberg J."/>
            <person name="Griggs A."/>
            <person name="Gujja S."/>
            <person name="Heilman E.R."/>
            <person name="Heiman D."/>
            <person name="Hepburn T."/>
            <person name="Howarth C."/>
            <person name="Jen D."/>
            <person name="Larson L."/>
            <person name="Mehta T."/>
            <person name="Neiman D."/>
            <person name="Pearson M."/>
            <person name="Roberts A."/>
            <person name="Saif S."/>
            <person name="Shea T."/>
            <person name="Shenoy N."/>
            <person name="Sisk P."/>
            <person name="Stolte C."/>
            <person name="Sykes S."/>
            <person name="Walk T."/>
            <person name="White J."/>
            <person name="Yandava C."/>
            <person name="Haas B."/>
            <person name="Nusbaum C."/>
            <person name="Birren B."/>
        </authorList>
    </citation>
    <scope>NUCLEOTIDE SEQUENCE [LARGE SCALE GENOMIC DNA]</scope>
    <source>
        <strain evidence="4">ATCC 64411 / 73-15</strain>
    </source>
</reference>
<dbReference type="EMBL" id="GL876978">
    <property type="protein sequence ID" value="KLU92012.1"/>
    <property type="molecule type" value="Genomic_DNA"/>
</dbReference>
<dbReference type="GO" id="GO:0003677">
    <property type="term" value="F:DNA binding"/>
    <property type="evidence" value="ECO:0007669"/>
    <property type="project" value="InterPro"/>
</dbReference>
<reference evidence="2" key="2">
    <citation type="submission" date="2010-05" db="EMBL/GenBank/DDBJ databases">
        <title>The Genome Sequence of Magnaporthe poae strain ATCC 64411.</title>
        <authorList>
            <consortium name="The Broad Institute Genome Sequencing Platform"/>
            <consortium name="Broad Institute Genome Sequencing Center for Infectious Disease"/>
            <person name="Ma L.-J."/>
            <person name="Dead R."/>
            <person name="Young S."/>
            <person name="Zeng Q."/>
            <person name="Koehrsen M."/>
            <person name="Alvarado L."/>
            <person name="Berlin A."/>
            <person name="Chapman S.B."/>
            <person name="Chen Z."/>
            <person name="Freedman E."/>
            <person name="Gellesch M."/>
            <person name="Goldberg J."/>
            <person name="Griggs A."/>
            <person name="Gujja S."/>
            <person name="Heilman E.R."/>
            <person name="Heiman D."/>
            <person name="Hepburn T."/>
            <person name="Howarth C."/>
            <person name="Jen D."/>
            <person name="Larson L."/>
            <person name="Mehta T."/>
            <person name="Neiman D."/>
            <person name="Pearson M."/>
            <person name="Roberts A."/>
            <person name="Saif S."/>
            <person name="Shea T."/>
            <person name="Shenoy N."/>
            <person name="Sisk P."/>
            <person name="Stolte C."/>
            <person name="Sykes S."/>
            <person name="Walk T."/>
            <person name="White J."/>
            <person name="Yandava C."/>
            <person name="Haas B."/>
            <person name="Nusbaum C."/>
            <person name="Birren B."/>
        </authorList>
    </citation>
    <scope>NUCLEOTIDE SEQUENCE</scope>
    <source>
        <strain evidence="2">ATCC 64411</strain>
    </source>
</reference>
<dbReference type="AlphaFoldDB" id="A0A0C4EDZ9"/>
<evidence type="ECO:0000313" key="3">
    <source>
        <dbReference type="EnsemblFungi" id="MAPG_10959T0"/>
    </source>
</evidence>
<feature type="compositionally biased region" description="Basic residues" evidence="1">
    <location>
        <begin position="677"/>
        <end position="688"/>
    </location>
</feature>
<dbReference type="EMBL" id="ADBL01002699">
    <property type="status" value="NOT_ANNOTATED_CDS"/>
    <property type="molecule type" value="Genomic_DNA"/>
</dbReference>
<feature type="compositionally biased region" description="Low complexity" evidence="1">
    <location>
        <begin position="665"/>
        <end position="676"/>
    </location>
</feature>
<feature type="region of interest" description="Disordered" evidence="1">
    <location>
        <begin position="34"/>
        <end position="80"/>
    </location>
</feature>
<reference evidence="3" key="4">
    <citation type="journal article" date="2015" name="G3 (Bethesda)">
        <title>Genome sequences of three phytopathogenic species of the Magnaporthaceae family of fungi.</title>
        <authorList>
            <person name="Okagaki L.H."/>
            <person name="Nunes C.C."/>
            <person name="Sailsbery J."/>
            <person name="Clay B."/>
            <person name="Brown D."/>
            <person name="John T."/>
            <person name="Oh Y."/>
            <person name="Young N."/>
            <person name="Fitzgerald M."/>
            <person name="Haas B.J."/>
            <person name="Zeng Q."/>
            <person name="Young S."/>
            <person name="Adiconis X."/>
            <person name="Fan L."/>
            <person name="Levin J.Z."/>
            <person name="Mitchell T.K."/>
            <person name="Okubara P.A."/>
            <person name="Farman M.L."/>
            <person name="Kohn L.M."/>
            <person name="Birren B."/>
            <person name="Ma L.-J."/>
            <person name="Dean R.A."/>
        </authorList>
    </citation>
    <scope>NUCLEOTIDE SEQUENCE</scope>
    <source>
        <strain evidence="3">ATCC 64411 / 73-15</strain>
    </source>
</reference>
<dbReference type="PRINTS" id="PR00929">
    <property type="entry name" value="ATHOOK"/>
</dbReference>
<feature type="compositionally biased region" description="Basic and acidic residues" evidence="1">
    <location>
        <begin position="559"/>
        <end position="574"/>
    </location>
</feature>
<dbReference type="Proteomes" id="UP000011715">
    <property type="component" value="Unassembled WGS sequence"/>
</dbReference>
<reference evidence="2" key="3">
    <citation type="submission" date="2011-03" db="EMBL/GenBank/DDBJ databases">
        <title>Annotation of Magnaporthe poae ATCC 64411.</title>
        <authorList>
            <person name="Ma L.-J."/>
            <person name="Dead R."/>
            <person name="Young S.K."/>
            <person name="Zeng Q."/>
            <person name="Gargeya S."/>
            <person name="Fitzgerald M."/>
            <person name="Haas B."/>
            <person name="Abouelleil A."/>
            <person name="Alvarado L."/>
            <person name="Arachchi H.M."/>
            <person name="Berlin A."/>
            <person name="Brown A."/>
            <person name="Chapman S.B."/>
            <person name="Chen Z."/>
            <person name="Dunbar C."/>
            <person name="Freedman E."/>
            <person name="Gearin G."/>
            <person name="Gellesch M."/>
            <person name="Goldberg J."/>
            <person name="Griggs A."/>
            <person name="Gujja S."/>
            <person name="Heiman D."/>
            <person name="Howarth C."/>
            <person name="Larson L."/>
            <person name="Lui A."/>
            <person name="MacDonald P.J.P."/>
            <person name="Mehta T."/>
            <person name="Montmayeur A."/>
            <person name="Murphy C."/>
            <person name="Neiman D."/>
            <person name="Pearson M."/>
            <person name="Priest M."/>
            <person name="Roberts A."/>
            <person name="Saif S."/>
            <person name="Shea T."/>
            <person name="Shenoy N."/>
            <person name="Sisk P."/>
            <person name="Stolte C."/>
            <person name="Sykes S."/>
            <person name="Yandava C."/>
            <person name="Wortman J."/>
            <person name="Nusbaum C."/>
            <person name="Birren B."/>
        </authorList>
    </citation>
    <scope>NUCLEOTIDE SEQUENCE</scope>
    <source>
        <strain evidence="2">ATCC 64411</strain>
    </source>
</reference>
<name>A0A0C4EDZ9_MAGP6</name>
<dbReference type="OrthoDB" id="4869601at2759"/>
<accession>A0A0C4EDZ9</accession>
<sequence>MPRGLRSDIYTITTGLENEAGAALEALANEGNRQHALRRFERDEPPPYESPTEPEESDEVPARPYGHVLDGAPPAQDLSGGPSFGRGLFEGVDPMIEIMQLVEIPTYVRQAMQTPLDDDETIVTARRLRRLLSPQWGYLGEANKRHHRIERIVGPWRDFNNRGSSLKRLRRLGVLVRHFIKCQWEELGIWNPEWGFPGRNQQDPGDFAEKWRWPWEQAEADDDAISKQRHDAVVRALQLRRNLHPGEWAPVIPRRHLGPDASAAEAEAFLTSRPWFLYQLGLETELTKLRRVPNIDPGWERTLRREYELSWREQDGCARIREYAPAPWKWDHESPSPRVSPEPEDLDLRGPNGPELMSQIAYTPSEVGEVDMIDLSRTRQPEGYWVHRRSGSLIVGQCRDPGTFTRTPSPTPSPRTQFTRLGPMPDIYRVGGAEQLSKWRERKREIELALRAEEGDDARLPDQWPTPPPLSPRSRLERLGEMPPGDLFSFDRREEWQRMKAEIDADMGRAAQEEQGRDASAAETDHRSASSQSPAALTEPDGAKQPVPLLAGRISSSRRQAEESPLHDSPRDDGDPTSPSASAEESIAELTTPRRGGRNAAPKRQAEPPSVQEERPAKRIRLVRAAATRARGQASSKTTGPDDDLPDGPKEPTRGRGRPKKDVAKAAAARNEAVPARRGRGRPAKFTV</sequence>
<feature type="compositionally biased region" description="Basic and acidic residues" evidence="1">
    <location>
        <begin position="647"/>
        <end position="664"/>
    </location>
</feature>
<feature type="region of interest" description="Disordered" evidence="1">
    <location>
        <begin position="396"/>
        <end position="424"/>
    </location>
</feature>
<protein>
    <submittedName>
        <fullName evidence="2 3">Uncharacterized protein</fullName>
    </submittedName>
</protein>
<dbReference type="EnsemblFungi" id="MAPG_10959T0">
    <property type="protein sequence ID" value="MAPG_10959T0"/>
    <property type="gene ID" value="MAPG_10959"/>
</dbReference>
<evidence type="ECO:0000313" key="4">
    <source>
        <dbReference type="Proteomes" id="UP000011715"/>
    </source>
</evidence>
<dbReference type="VEuPathDB" id="FungiDB:MAPG_10959"/>